<evidence type="ECO:0000313" key="3">
    <source>
        <dbReference type="Proteomes" id="UP000492821"/>
    </source>
</evidence>
<dbReference type="WBParaSite" id="Pan_g19594.t1">
    <property type="protein sequence ID" value="Pan_g19594.t1"/>
    <property type="gene ID" value="Pan_g19594"/>
</dbReference>
<evidence type="ECO:0000256" key="2">
    <source>
        <dbReference type="SAM" id="SignalP"/>
    </source>
</evidence>
<evidence type="ECO:0000256" key="1">
    <source>
        <dbReference type="SAM" id="MobiDB-lite"/>
    </source>
</evidence>
<feature type="chain" id="PRO_5028845391" evidence="2">
    <location>
        <begin position="19"/>
        <end position="145"/>
    </location>
</feature>
<keyword evidence="2" id="KW-0732">Signal</keyword>
<reference evidence="4" key="2">
    <citation type="submission" date="2020-10" db="UniProtKB">
        <authorList>
            <consortium name="WormBaseParasite"/>
        </authorList>
    </citation>
    <scope>IDENTIFICATION</scope>
</reference>
<feature type="region of interest" description="Disordered" evidence="1">
    <location>
        <begin position="126"/>
        <end position="145"/>
    </location>
</feature>
<keyword evidence="3" id="KW-1185">Reference proteome</keyword>
<dbReference type="PANTHER" id="PTHR37427">
    <property type="entry name" value="PROTEIN CBG20963-RELATED"/>
    <property type="match status" value="1"/>
</dbReference>
<feature type="signal peptide" evidence="2">
    <location>
        <begin position="1"/>
        <end position="18"/>
    </location>
</feature>
<evidence type="ECO:0000313" key="4">
    <source>
        <dbReference type="WBParaSite" id="Pan_g19594.t1"/>
    </source>
</evidence>
<reference evidence="3" key="1">
    <citation type="journal article" date="2013" name="Genetics">
        <title>The draft genome and transcriptome of Panagrellus redivivus are shaped by the harsh demands of a free-living lifestyle.</title>
        <authorList>
            <person name="Srinivasan J."/>
            <person name="Dillman A.R."/>
            <person name="Macchietto M.G."/>
            <person name="Heikkinen L."/>
            <person name="Lakso M."/>
            <person name="Fracchia K.M."/>
            <person name="Antoshechkin I."/>
            <person name="Mortazavi A."/>
            <person name="Wong G."/>
            <person name="Sternberg P.W."/>
        </authorList>
    </citation>
    <scope>NUCLEOTIDE SEQUENCE [LARGE SCALE GENOMIC DNA]</scope>
    <source>
        <strain evidence="3">MT8872</strain>
    </source>
</reference>
<sequence length="145" mass="15362">MKLFLPLLIVGLISCAIACNIIVHVKSATATKFSAQVTTPNGQKSTKWTFTKSAARETFQQRADTCGVGDWHVTTYDASGKQVADVLVALNGIGRVDYEVGNDLKPVQTYRQGAICNGQCAPLGLPKPPSSRPASPVNSGNDTVV</sequence>
<dbReference type="AlphaFoldDB" id="A0A7E4VD76"/>
<accession>A0A7E4VD76</accession>
<proteinExistence type="predicted"/>
<organism evidence="3 4">
    <name type="scientific">Panagrellus redivivus</name>
    <name type="common">Microworm</name>
    <dbReference type="NCBI Taxonomy" id="6233"/>
    <lineage>
        <taxon>Eukaryota</taxon>
        <taxon>Metazoa</taxon>
        <taxon>Ecdysozoa</taxon>
        <taxon>Nematoda</taxon>
        <taxon>Chromadorea</taxon>
        <taxon>Rhabditida</taxon>
        <taxon>Tylenchina</taxon>
        <taxon>Panagrolaimomorpha</taxon>
        <taxon>Panagrolaimoidea</taxon>
        <taxon>Panagrolaimidae</taxon>
        <taxon>Panagrellus</taxon>
    </lineage>
</organism>
<protein>
    <submittedName>
        <fullName evidence="4">Secreted protein</fullName>
    </submittedName>
</protein>
<name>A0A7E4VD76_PANRE</name>
<dbReference type="PANTHER" id="PTHR37427:SF2">
    <property type="entry name" value="SECRETED PROTEIN"/>
    <property type="match status" value="1"/>
</dbReference>
<dbReference type="Proteomes" id="UP000492821">
    <property type="component" value="Unassembled WGS sequence"/>
</dbReference>
<dbReference type="PROSITE" id="PS51257">
    <property type="entry name" value="PROKAR_LIPOPROTEIN"/>
    <property type="match status" value="1"/>
</dbReference>
<feature type="compositionally biased region" description="Polar residues" evidence="1">
    <location>
        <begin position="132"/>
        <end position="145"/>
    </location>
</feature>